<accession>A0AAN7BGV0</accession>
<reference evidence="1" key="2">
    <citation type="submission" date="2023-05" db="EMBL/GenBank/DDBJ databases">
        <authorList>
            <consortium name="Lawrence Berkeley National Laboratory"/>
            <person name="Steindorff A."/>
            <person name="Hensen N."/>
            <person name="Bonometti L."/>
            <person name="Westerberg I."/>
            <person name="Brannstrom I.O."/>
            <person name="Guillou S."/>
            <person name="Cros-Aarteil S."/>
            <person name="Calhoun S."/>
            <person name="Haridas S."/>
            <person name="Kuo A."/>
            <person name="Mondo S."/>
            <person name="Pangilinan J."/>
            <person name="Riley R."/>
            <person name="Labutti K."/>
            <person name="Andreopoulos B."/>
            <person name="Lipzen A."/>
            <person name="Chen C."/>
            <person name="Yanf M."/>
            <person name="Daum C."/>
            <person name="Ng V."/>
            <person name="Clum A."/>
            <person name="Ohm R."/>
            <person name="Martin F."/>
            <person name="Silar P."/>
            <person name="Natvig D."/>
            <person name="Lalanne C."/>
            <person name="Gautier V."/>
            <person name="Ament-Velasquez S.L."/>
            <person name="Kruys A."/>
            <person name="Hutchinson M.I."/>
            <person name="Powell A.J."/>
            <person name="Barry K."/>
            <person name="Miller A.N."/>
            <person name="Grigoriev I.V."/>
            <person name="Debuchy R."/>
            <person name="Gladieux P."/>
            <person name="Thoren M.H."/>
            <person name="Johannesson H."/>
        </authorList>
    </citation>
    <scope>NUCLEOTIDE SEQUENCE</scope>
    <source>
        <strain evidence="1">CBS 990.96</strain>
    </source>
</reference>
<feature type="non-terminal residue" evidence="1">
    <location>
        <position position="1"/>
    </location>
</feature>
<protein>
    <submittedName>
        <fullName evidence="1">Uncharacterized protein</fullName>
    </submittedName>
</protein>
<evidence type="ECO:0000313" key="2">
    <source>
        <dbReference type="Proteomes" id="UP001301958"/>
    </source>
</evidence>
<dbReference type="EMBL" id="MU865441">
    <property type="protein sequence ID" value="KAK4223076.1"/>
    <property type="molecule type" value="Genomic_DNA"/>
</dbReference>
<reference evidence="1" key="1">
    <citation type="journal article" date="2023" name="Mol. Phylogenet. Evol.">
        <title>Genome-scale phylogeny and comparative genomics of the fungal order Sordariales.</title>
        <authorList>
            <person name="Hensen N."/>
            <person name="Bonometti L."/>
            <person name="Westerberg I."/>
            <person name="Brannstrom I.O."/>
            <person name="Guillou S."/>
            <person name="Cros-Aarteil S."/>
            <person name="Calhoun S."/>
            <person name="Haridas S."/>
            <person name="Kuo A."/>
            <person name="Mondo S."/>
            <person name="Pangilinan J."/>
            <person name="Riley R."/>
            <person name="LaButti K."/>
            <person name="Andreopoulos B."/>
            <person name="Lipzen A."/>
            <person name="Chen C."/>
            <person name="Yan M."/>
            <person name="Daum C."/>
            <person name="Ng V."/>
            <person name="Clum A."/>
            <person name="Steindorff A."/>
            <person name="Ohm R.A."/>
            <person name="Martin F."/>
            <person name="Silar P."/>
            <person name="Natvig D.O."/>
            <person name="Lalanne C."/>
            <person name="Gautier V."/>
            <person name="Ament-Velasquez S.L."/>
            <person name="Kruys A."/>
            <person name="Hutchinson M.I."/>
            <person name="Powell A.J."/>
            <person name="Barry K."/>
            <person name="Miller A.N."/>
            <person name="Grigoriev I.V."/>
            <person name="Debuchy R."/>
            <person name="Gladieux P."/>
            <person name="Hiltunen Thoren M."/>
            <person name="Johannesson H."/>
        </authorList>
    </citation>
    <scope>NUCLEOTIDE SEQUENCE</scope>
    <source>
        <strain evidence="1">CBS 990.96</strain>
    </source>
</reference>
<dbReference type="Proteomes" id="UP001301958">
    <property type="component" value="Unassembled WGS sequence"/>
</dbReference>
<comment type="caution">
    <text evidence="1">The sequence shown here is derived from an EMBL/GenBank/DDBJ whole genome shotgun (WGS) entry which is preliminary data.</text>
</comment>
<proteinExistence type="predicted"/>
<keyword evidence="2" id="KW-1185">Reference proteome</keyword>
<sequence length="129" mass="14634">PNDDPISRLLYTKVSAIDPAADNMRFRVLVPSVEGDTISPVVYVAYAWACVKKVRELNLEEDLPAEIPKGFEELRKEILGFVDRLEEVEEGEYPVQAMVRIPDEEEGKLGVYLVVTYEIRGHVPDDWTA</sequence>
<gene>
    <name evidence="1" type="ORF">QBC38DRAFT_373843</name>
</gene>
<evidence type="ECO:0000313" key="1">
    <source>
        <dbReference type="EMBL" id="KAK4223076.1"/>
    </source>
</evidence>
<name>A0AAN7BGV0_9PEZI</name>
<dbReference type="AlphaFoldDB" id="A0AAN7BGV0"/>
<organism evidence="1 2">
    <name type="scientific">Podospora fimiseda</name>
    <dbReference type="NCBI Taxonomy" id="252190"/>
    <lineage>
        <taxon>Eukaryota</taxon>
        <taxon>Fungi</taxon>
        <taxon>Dikarya</taxon>
        <taxon>Ascomycota</taxon>
        <taxon>Pezizomycotina</taxon>
        <taxon>Sordariomycetes</taxon>
        <taxon>Sordariomycetidae</taxon>
        <taxon>Sordariales</taxon>
        <taxon>Podosporaceae</taxon>
        <taxon>Podospora</taxon>
    </lineage>
</organism>